<keyword evidence="1" id="KW-0812">Transmembrane</keyword>
<dbReference type="AlphaFoldDB" id="A0A4Y2E1N2"/>
<keyword evidence="1" id="KW-0472">Membrane</keyword>
<gene>
    <name evidence="2" type="ORF">AVEN_183985_1</name>
</gene>
<evidence type="ECO:0000256" key="1">
    <source>
        <dbReference type="SAM" id="Phobius"/>
    </source>
</evidence>
<protein>
    <submittedName>
        <fullName evidence="2">Uncharacterized protein</fullName>
    </submittedName>
</protein>
<evidence type="ECO:0000313" key="2">
    <source>
        <dbReference type="EMBL" id="GBM22557.1"/>
    </source>
</evidence>
<feature type="transmembrane region" description="Helical" evidence="1">
    <location>
        <begin position="50"/>
        <end position="71"/>
    </location>
</feature>
<comment type="caution">
    <text evidence="2">The sequence shown here is derived from an EMBL/GenBank/DDBJ whole genome shotgun (WGS) entry which is preliminary data.</text>
</comment>
<organism evidence="2 3">
    <name type="scientific">Araneus ventricosus</name>
    <name type="common">Orbweaver spider</name>
    <name type="synonym">Epeira ventricosa</name>
    <dbReference type="NCBI Taxonomy" id="182803"/>
    <lineage>
        <taxon>Eukaryota</taxon>
        <taxon>Metazoa</taxon>
        <taxon>Ecdysozoa</taxon>
        <taxon>Arthropoda</taxon>
        <taxon>Chelicerata</taxon>
        <taxon>Arachnida</taxon>
        <taxon>Araneae</taxon>
        <taxon>Araneomorphae</taxon>
        <taxon>Entelegynae</taxon>
        <taxon>Araneoidea</taxon>
        <taxon>Araneidae</taxon>
        <taxon>Araneus</taxon>
    </lineage>
</organism>
<sequence length="149" mass="17182">MLRLPLLRKDSVGSWCIITGRSLRSPPQFIKLLLCHLKFLVPPDLGFVDVFILSLYVLLQMTIISWWTPLITKYSSNLLRTSLIARTALFVSPLNFRWSFWCPPYFDLNLRNVTAFLSRETQFSHICGHLLARAVLSSFKCICTVKVDC</sequence>
<dbReference type="Proteomes" id="UP000499080">
    <property type="component" value="Unassembled WGS sequence"/>
</dbReference>
<keyword evidence="1" id="KW-1133">Transmembrane helix</keyword>
<name>A0A4Y2E1N2_ARAVE</name>
<reference evidence="2 3" key="1">
    <citation type="journal article" date="2019" name="Sci. Rep.">
        <title>Orb-weaving spider Araneus ventricosus genome elucidates the spidroin gene catalogue.</title>
        <authorList>
            <person name="Kono N."/>
            <person name="Nakamura H."/>
            <person name="Ohtoshi R."/>
            <person name="Moran D.A.P."/>
            <person name="Shinohara A."/>
            <person name="Yoshida Y."/>
            <person name="Fujiwara M."/>
            <person name="Mori M."/>
            <person name="Tomita M."/>
            <person name="Arakawa K."/>
        </authorList>
    </citation>
    <scope>NUCLEOTIDE SEQUENCE [LARGE SCALE GENOMIC DNA]</scope>
</reference>
<proteinExistence type="predicted"/>
<evidence type="ECO:0000313" key="3">
    <source>
        <dbReference type="Proteomes" id="UP000499080"/>
    </source>
</evidence>
<keyword evidence="3" id="KW-1185">Reference proteome</keyword>
<dbReference type="EMBL" id="BGPR01000481">
    <property type="protein sequence ID" value="GBM22557.1"/>
    <property type="molecule type" value="Genomic_DNA"/>
</dbReference>
<accession>A0A4Y2E1N2</accession>